<evidence type="ECO:0000256" key="1">
    <source>
        <dbReference type="ARBA" id="ARBA00004141"/>
    </source>
</evidence>
<keyword evidence="3" id="KW-0813">Transport</keyword>
<evidence type="ECO:0000313" key="10">
    <source>
        <dbReference type="Proteomes" id="UP000692954"/>
    </source>
</evidence>
<evidence type="ECO:0000256" key="7">
    <source>
        <dbReference type="ARBA" id="ARBA00023136"/>
    </source>
</evidence>
<dbReference type="GO" id="GO:0022857">
    <property type="term" value="F:transmembrane transporter activity"/>
    <property type="evidence" value="ECO:0007669"/>
    <property type="project" value="InterPro"/>
</dbReference>
<comment type="subcellular location">
    <subcellularLocation>
        <location evidence="1">Membrane</location>
        <topology evidence="1">Multi-pass membrane protein</topology>
    </subcellularLocation>
</comment>
<reference evidence="9" key="1">
    <citation type="submission" date="2021-01" db="EMBL/GenBank/DDBJ databases">
        <authorList>
            <consortium name="Genoscope - CEA"/>
            <person name="William W."/>
        </authorList>
    </citation>
    <scope>NUCLEOTIDE SEQUENCE</scope>
</reference>
<feature type="transmembrane region" description="Helical" evidence="8">
    <location>
        <begin position="121"/>
        <end position="145"/>
    </location>
</feature>
<evidence type="ECO:0000256" key="2">
    <source>
        <dbReference type="ARBA" id="ARBA00009598"/>
    </source>
</evidence>
<feature type="transmembrane region" description="Helical" evidence="8">
    <location>
        <begin position="333"/>
        <end position="353"/>
    </location>
</feature>
<keyword evidence="4" id="KW-0762">Sugar transport</keyword>
<feature type="transmembrane region" description="Helical" evidence="8">
    <location>
        <begin position="462"/>
        <end position="482"/>
    </location>
</feature>
<dbReference type="GO" id="GO:0005789">
    <property type="term" value="C:endoplasmic reticulum membrane"/>
    <property type="evidence" value="ECO:0007669"/>
    <property type="project" value="TreeGrafter"/>
</dbReference>
<proteinExistence type="inferred from homology"/>
<accession>A0A8S1PQ60</accession>
<evidence type="ECO:0000256" key="5">
    <source>
        <dbReference type="ARBA" id="ARBA00022692"/>
    </source>
</evidence>
<organism evidence="9 10">
    <name type="scientific">Paramecium sonneborni</name>
    <dbReference type="NCBI Taxonomy" id="65129"/>
    <lineage>
        <taxon>Eukaryota</taxon>
        <taxon>Sar</taxon>
        <taxon>Alveolata</taxon>
        <taxon>Ciliophora</taxon>
        <taxon>Intramacronucleata</taxon>
        <taxon>Oligohymenophorea</taxon>
        <taxon>Peniculida</taxon>
        <taxon>Parameciidae</taxon>
        <taxon>Paramecium</taxon>
    </lineage>
</organism>
<protein>
    <submittedName>
        <fullName evidence="9">Uncharacterized protein</fullName>
    </submittedName>
</protein>
<feature type="transmembrane region" description="Helical" evidence="8">
    <location>
        <begin position="94"/>
        <end position="115"/>
    </location>
</feature>
<sequence>MFNSPVPGLKAKRIQVFICCFIQYAMLHSCRSTWSFTSGILAKQDDDDHKYDDQRIDDFDKSYLADVNFAFLFTYGSSMLFLGQVGDRIGPKRFMLCGTFLTGIIQFLIAGLFTVEQHNRWIILTLMIFNGIAQAPVWPGLMAIMNNWQSKPNKVIIMGYFTACTNIGNILGDLFAGIFIEQFQFSVISPIYVAAAGVTLMSFINIFAIPTDSAKEYISKFRNPNTKSLVYKDAHAEYMSRSGSRTASVVSNQDLDISKSNIDQSLLTVARNTVGEPQLQPKRPKKDSINMFSAWKLPNVALYAFSFGCIKAVFYILAFWLPNYLSGQELNGVAWITQMIEWGTIPGCILICYSGVYWNVRASLIVPILWLGTVVMICIDQLRKIENHKPYFLYYLLVFLTGLLIGGVYNNISGAIVIELSNMKELKGNKKSTATVTSVVMGYGATFAALNQLIVPHLGDKIFEYCGLNAVIAGMFLIPLIITEYKRLRQNKSQVQQL</sequence>
<evidence type="ECO:0000256" key="4">
    <source>
        <dbReference type="ARBA" id="ARBA00022597"/>
    </source>
</evidence>
<comment type="caution">
    <text evidence="9">The sequence shown here is derived from an EMBL/GenBank/DDBJ whole genome shotgun (WGS) entry which is preliminary data.</text>
</comment>
<dbReference type="EMBL" id="CAJJDN010000084">
    <property type="protein sequence ID" value="CAD8105560.1"/>
    <property type="molecule type" value="Genomic_DNA"/>
</dbReference>
<dbReference type="InterPro" id="IPR000849">
    <property type="entry name" value="Sugar_P_transporter"/>
</dbReference>
<dbReference type="OrthoDB" id="287797at2759"/>
<dbReference type="PANTHER" id="PTHR43184">
    <property type="entry name" value="MAJOR FACILITATOR SUPERFAMILY TRANSPORTER 16, ISOFORM B"/>
    <property type="match status" value="1"/>
</dbReference>
<feature type="transmembrane region" description="Helical" evidence="8">
    <location>
        <begin position="433"/>
        <end position="450"/>
    </location>
</feature>
<dbReference type="InterPro" id="IPR011701">
    <property type="entry name" value="MFS"/>
</dbReference>
<dbReference type="PIRSF" id="PIRSF002808">
    <property type="entry name" value="Hexose_phosphate_transp"/>
    <property type="match status" value="1"/>
</dbReference>
<dbReference type="PANTHER" id="PTHR43184:SF12">
    <property type="entry name" value="SUGAR PHOSPHATE EXCHANGER 3"/>
    <property type="match status" value="1"/>
</dbReference>
<keyword evidence="6 8" id="KW-1133">Transmembrane helix</keyword>
<keyword evidence="7 8" id="KW-0472">Membrane</keyword>
<keyword evidence="10" id="KW-1185">Reference proteome</keyword>
<keyword evidence="5 8" id="KW-0812">Transmembrane</keyword>
<feature type="transmembrane region" description="Helical" evidence="8">
    <location>
        <begin position="191"/>
        <end position="210"/>
    </location>
</feature>
<evidence type="ECO:0000256" key="3">
    <source>
        <dbReference type="ARBA" id="ARBA00022448"/>
    </source>
</evidence>
<feature type="transmembrane region" description="Helical" evidence="8">
    <location>
        <begin position="391"/>
        <end position="412"/>
    </location>
</feature>
<feature type="transmembrane region" description="Helical" evidence="8">
    <location>
        <begin position="300"/>
        <end position="321"/>
    </location>
</feature>
<feature type="transmembrane region" description="Helical" evidence="8">
    <location>
        <begin position="157"/>
        <end position="179"/>
    </location>
</feature>
<comment type="similarity">
    <text evidence="2">Belongs to the major facilitator superfamily. Organophosphate:Pi antiporter (OPA) (TC 2.A.1.4) family.</text>
</comment>
<evidence type="ECO:0000256" key="6">
    <source>
        <dbReference type="ARBA" id="ARBA00022989"/>
    </source>
</evidence>
<dbReference type="AlphaFoldDB" id="A0A8S1PQ60"/>
<evidence type="ECO:0000256" key="8">
    <source>
        <dbReference type="SAM" id="Phobius"/>
    </source>
</evidence>
<feature type="transmembrane region" description="Helical" evidence="8">
    <location>
        <begin position="63"/>
        <end position="82"/>
    </location>
</feature>
<feature type="transmembrane region" description="Helical" evidence="8">
    <location>
        <begin position="360"/>
        <end position="379"/>
    </location>
</feature>
<evidence type="ECO:0000313" key="9">
    <source>
        <dbReference type="EMBL" id="CAD8105560.1"/>
    </source>
</evidence>
<dbReference type="Pfam" id="PF07690">
    <property type="entry name" value="MFS_1"/>
    <property type="match status" value="1"/>
</dbReference>
<name>A0A8S1PQ60_9CILI</name>
<gene>
    <name evidence="9" type="ORF">PSON_ATCC_30995.1.T0840217</name>
</gene>
<dbReference type="Proteomes" id="UP000692954">
    <property type="component" value="Unassembled WGS sequence"/>
</dbReference>